<feature type="compositionally biased region" description="Polar residues" evidence="2">
    <location>
        <begin position="38"/>
        <end position="48"/>
    </location>
</feature>
<dbReference type="STRING" id="1316194.A0A1Q5TF94"/>
<reference evidence="3 4" key="1">
    <citation type="submission" date="2016-10" db="EMBL/GenBank/DDBJ databases">
        <title>Genome sequence of the ascomycete fungus Penicillium subrubescens.</title>
        <authorList>
            <person name="De Vries R.P."/>
            <person name="Peng M."/>
            <person name="Dilokpimol A."/>
            <person name="Hilden K."/>
            <person name="Makela M.R."/>
            <person name="Grigoriev I."/>
            <person name="Riley R."/>
            <person name="Granchi Z."/>
        </authorList>
    </citation>
    <scope>NUCLEOTIDE SEQUENCE [LARGE SCALE GENOMIC DNA]</scope>
    <source>
        <strain evidence="3 4">CBS 132785</strain>
    </source>
</reference>
<evidence type="ECO:0000313" key="3">
    <source>
        <dbReference type="EMBL" id="OKO98871.1"/>
    </source>
</evidence>
<accession>A0A1Q5TF94</accession>
<proteinExistence type="predicted"/>
<evidence type="ECO:0000313" key="4">
    <source>
        <dbReference type="Proteomes" id="UP000186955"/>
    </source>
</evidence>
<feature type="compositionally biased region" description="Low complexity" evidence="2">
    <location>
        <begin position="286"/>
        <end position="301"/>
    </location>
</feature>
<feature type="compositionally biased region" description="Basic and acidic residues" evidence="2">
    <location>
        <begin position="167"/>
        <end position="182"/>
    </location>
</feature>
<feature type="compositionally biased region" description="Basic and acidic residues" evidence="2">
    <location>
        <begin position="316"/>
        <end position="328"/>
    </location>
</feature>
<dbReference type="Proteomes" id="UP000186955">
    <property type="component" value="Unassembled WGS sequence"/>
</dbReference>
<feature type="compositionally biased region" description="Basic and acidic residues" evidence="2">
    <location>
        <begin position="209"/>
        <end position="221"/>
    </location>
</feature>
<gene>
    <name evidence="3" type="ORF">PENSUB_8788</name>
</gene>
<evidence type="ECO:0000256" key="1">
    <source>
        <dbReference type="SAM" id="Coils"/>
    </source>
</evidence>
<feature type="compositionally biased region" description="Basic and acidic residues" evidence="2">
    <location>
        <begin position="436"/>
        <end position="445"/>
    </location>
</feature>
<feature type="coiled-coil region" evidence="1">
    <location>
        <begin position="557"/>
        <end position="584"/>
    </location>
</feature>
<name>A0A1Q5TF94_9EURO</name>
<feature type="compositionally biased region" description="Basic and acidic residues" evidence="2">
    <location>
        <begin position="146"/>
        <end position="156"/>
    </location>
</feature>
<evidence type="ECO:0000256" key="2">
    <source>
        <dbReference type="SAM" id="MobiDB-lite"/>
    </source>
</evidence>
<keyword evidence="4" id="KW-1185">Reference proteome</keyword>
<organism evidence="3 4">
    <name type="scientific">Penicillium subrubescens</name>
    <dbReference type="NCBI Taxonomy" id="1316194"/>
    <lineage>
        <taxon>Eukaryota</taxon>
        <taxon>Fungi</taxon>
        <taxon>Dikarya</taxon>
        <taxon>Ascomycota</taxon>
        <taxon>Pezizomycotina</taxon>
        <taxon>Eurotiomycetes</taxon>
        <taxon>Eurotiomycetidae</taxon>
        <taxon>Eurotiales</taxon>
        <taxon>Aspergillaceae</taxon>
        <taxon>Penicillium</taxon>
    </lineage>
</organism>
<sequence length="808" mass="90905">MASPRRGDRAALARHHQPQSPFARAREPSYEFDLDNSHFPTPSKQSGTRPRPSFRTGTLSGAYRATSRTSMSDDGAGLGLTTSPRQPRNFVSARSPSSDMSNPPEELVDVYRRIEQDGTLADLPLDDWDAPLETRPASRPSRSSPRARDREYEGRAFSEASFVNENSPRRRTSDYARDEQRLRRVTGKDSPVFSKAKVGNRAALTADNLQRREEEEQVHVSEEDDGEPGPSLNLPRTWGTRAGRRSEWLRNVSGSTDSEPQERREEQLPVNNVSHMRAQAEDNVLARYSARSSSRASERGSFPARNALGERTANFHAKDAPQDKKEETSSWDQKAPQGEGVHVPNTPIVVYKNPSFTKATAAKRDSQNLLRKLARTESPKPEQMQTPDQPKLFERRIYDKTPRVTGAWIDTPMTERVAELPQELTKDIVLPSVPAKEPEAPRQEQKPPPNVQPPVTEVKPEPSTVEEPVSEPQPAKRNKSFVIRPKLPKSGLQTVIEDVSSGKETLDLGDDTIESLQAIMDDPTELKTEEEEEAAYEQEVLKRLELANANGQDSVDIDRLNDKLHSLVRNINEVKKGLNSLEEHVIRDAAIVSRQGSPKKAGPQTPDSHSSENCEKCVHDDGRVYAAIPLPRLWKWDPVSQRRQLTKLGWVTFVSLSWYIIECLMWDIYAHPLISEICDGYCMQADAPEFPFVTVTMLWRWSHLEYLLAPVVTISLGFFRLTAQLLGLWDGYVDEPPQLSNIVGEIRVNGTPVSFPWLTSPGQTVAPTQSSIAMPQQPVWTPRNEVPQHEAPIQWSDDQVSMEDDEYL</sequence>
<dbReference type="AlphaFoldDB" id="A0A1Q5TF94"/>
<comment type="caution">
    <text evidence="3">The sequence shown here is derived from an EMBL/GenBank/DDBJ whole genome shotgun (WGS) entry which is preliminary data.</text>
</comment>
<dbReference type="EMBL" id="MNBE01000665">
    <property type="protein sequence ID" value="OKO98871.1"/>
    <property type="molecule type" value="Genomic_DNA"/>
</dbReference>
<feature type="compositionally biased region" description="Polar residues" evidence="2">
    <location>
        <begin position="92"/>
        <end position="101"/>
    </location>
</feature>
<feature type="region of interest" description="Disordered" evidence="2">
    <location>
        <begin position="592"/>
        <end position="613"/>
    </location>
</feature>
<keyword evidence="1" id="KW-0175">Coiled coil</keyword>
<feature type="compositionally biased region" description="Low complexity" evidence="2">
    <location>
        <begin position="135"/>
        <end position="144"/>
    </location>
</feature>
<feature type="compositionally biased region" description="Low complexity" evidence="2">
    <location>
        <begin position="453"/>
        <end position="472"/>
    </location>
</feature>
<dbReference type="OrthoDB" id="3439035at2759"/>
<protein>
    <submittedName>
        <fullName evidence="3">Uncharacterized protein</fullName>
    </submittedName>
</protein>
<feature type="compositionally biased region" description="Basic and acidic residues" evidence="2">
    <location>
        <begin position="1"/>
        <end position="11"/>
    </location>
</feature>
<feature type="region of interest" description="Disordered" evidence="2">
    <location>
        <begin position="428"/>
        <end position="484"/>
    </location>
</feature>
<feature type="region of interest" description="Disordered" evidence="2">
    <location>
        <begin position="1"/>
        <end position="344"/>
    </location>
</feature>